<proteinExistence type="predicted"/>
<organism evidence="2 3">
    <name type="scientific">Planotetraspora phitsanulokensis</name>
    <dbReference type="NCBI Taxonomy" id="575192"/>
    <lineage>
        <taxon>Bacteria</taxon>
        <taxon>Bacillati</taxon>
        <taxon>Actinomycetota</taxon>
        <taxon>Actinomycetes</taxon>
        <taxon>Streptosporangiales</taxon>
        <taxon>Streptosporangiaceae</taxon>
        <taxon>Planotetraspora</taxon>
    </lineage>
</organism>
<evidence type="ECO:0000313" key="3">
    <source>
        <dbReference type="Proteomes" id="UP000622547"/>
    </source>
</evidence>
<name>A0A8J3UB09_9ACTN</name>
<comment type="caution">
    <text evidence="2">The sequence shown here is derived from an EMBL/GenBank/DDBJ whole genome shotgun (WGS) entry which is preliminary data.</text>
</comment>
<dbReference type="GO" id="GO:0016853">
    <property type="term" value="F:isomerase activity"/>
    <property type="evidence" value="ECO:0007669"/>
    <property type="project" value="UniProtKB-KW"/>
</dbReference>
<keyword evidence="2" id="KW-0413">Isomerase</keyword>
<protein>
    <submittedName>
        <fullName evidence="2">Ketosteroid isomerase</fullName>
    </submittedName>
</protein>
<dbReference type="SUPFAM" id="SSF54427">
    <property type="entry name" value="NTF2-like"/>
    <property type="match status" value="1"/>
</dbReference>
<feature type="domain" description="SnoaL-like" evidence="1">
    <location>
        <begin position="14"/>
        <end position="115"/>
    </location>
</feature>
<keyword evidence="3" id="KW-1185">Reference proteome</keyword>
<dbReference type="InterPro" id="IPR032710">
    <property type="entry name" value="NTF2-like_dom_sf"/>
</dbReference>
<evidence type="ECO:0000259" key="1">
    <source>
        <dbReference type="Pfam" id="PF12680"/>
    </source>
</evidence>
<sequence>MSPQESVDRQRELTDLYAAFNRRDIPAVLSALAADVVWPNGWEGGAVRGHDEVREYWTRQWAQIEPTVVPTGFTRESDGRVAVTVHQIVHGKDGEVIMDGQVTHVYGFRDDLVTDMEIRQ</sequence>
<dbReference type="AlphaFoldDB" id="A0A8J3UB09"/>
<dbReference type="RefSeq" id="WP_204071504.1">
    <property type="nucleotide sequence ID" value="NZ_BAABHI010000012.1"/>
</dbReference>
<reference evidence="2 3" key="1">
    <citation type="submission" date="2021-01" db="EMBL/GenBank/DDBJ databases">
        <title>Whole genome shotgun sequence of Planotetraspora phitsanulokensis NBRC 104273.</title>
        <authorList>
            <person name="Komaki H."/>
            <person name="Tamura T."/>
        </authorList>
    </citation>
    <scope>NUCLEOTIDE SEQUENCE [LARGE SCALE GENOMIC DNA]</scope>
    <source>
        <strain evidence="2 3">NBRC 104273</strain>
    </source>
</reference>
<accession>A0A8J3UB09</accession>
<dbReference type="Pfam" id="PF12680">
    <property type="entry name" value="SnoaL_2"/>
    <property type="match status" value="1"/>
</dbReference>
<evidence type="ECO:0000313" key="2">
    <source>
        <dbReference type="EMBL" id="GII35775.1"/>
    </source>
</evidence>
<dbReference type="InterPro" id="IPR037401">
    <property type="entry name" value="SnoaL-like"/>
</dbReference>
<dbReference type="Proteomes" id="UP000622547">
    <property type="component" value="Unassembled WGS sequence"/>
</dbReference>
<dbReference type="Gene3D" id="3.10.450.50">
    <property type="match status" value="1"/>
</dbReference>
<dbReference type="EMBL" id="BOOP01000003">
    <property type="protein sequence ID" value="GII35775.1"/>
    <property type="molecule type" value="Genomic_DNA"/>
</dbReference>
<gene>
    <name evidence="2" type="ORF">Pph01_07780</name>
</gene>